<evidence type="ECO:0000313" key="3">
    <source>
        <dbReference type="Proteomes" id="UP001595907"/>
    </source>
</evidence>
<dbReference type="Gene3D" id="2.40.128.630">
    <property type="match status" value="1"/>
</dbReference>
<proteinExistence type="predicted"/>
<keyword evidence="3" id="KW-1185">Reference proteome</keyword>
<dbReference type="Pfam" id="PF13360">
    <property type="entry name" value="PQQ_2"/>
    <property type="match status" value="1"/>
</dbReference>
<organism evidence="2 3">
    <name type="scientific">Ferruginibacter yonginensis</name>
    <dbReference type="NCBI Taxonomy" id="1310416"/>
    <lineage>
        <taxon>Bacteria</taxon>
        <taxon>Pseudomonadati</taxon>
        <taxon>Bacteroidota</taxon>
        <taxon>Chitinophagia</taxon>
        <taxon>Chitinophagales</taxon>
        <taxon>Chitinophagaceae</taxon>
        <taxon>Ferruginibacter</taxon>
    </lineage>
</organism>
<dbReference type="InterPro" id="IPR011047">
    <property type="entry name" value="Quinoprotein_ADH-like_sf"/>
</dbReference>
<reference evidence="3" key="1">
    <citation type="journal article" date="2019" name="Int. J. Syst. Evol. Microbiol.">
        <title>The Global Catalogue of Microorganisms (GCM) 10K type strain sequencing project: providing services to taxonomists for standard genome sequencing and annotation.</title>
        <authorList>
            <consortium name="The Broad Institute Genomics Platform"/>
            <consortium name="The Broad Institute Genome Sequencing Center for Infectious Disease"/>
            <person name="Wu L."/>
            <person name="Ma J."/>
        </authorList>
    </citation>
    <scope>NUCLEOTIDE SEQUENCE [LARGE SCALE GENOMIC DNA]</scope>
    <source>
        <strain evidence="3">CECT 8289</strain>
    </source>
</reference>
<dbReference type="InterPro" id="IPR002372">
    <property type="entry name" value="PQQ_rpt_dom"/>
</dbReference>
<dbReference type="Proteomes" id="UP001595907">
    <property type="component" value="Unassembled WGS sequence"/>
</dbReference>
<dbReference type="EMBL" id="JBHSCZ010000001">
    <property type="protein sequence ID" value="MFC4262410.1"/>
    <property type="molecule type" value="Genomic_DNA"/>
</dbReference>
<gene>
    <name evidence="2" type="ORF">ACFOWM_05960</name>
</gene>
<name>A0ABV8QQ48_9BACT</name>
<comment type="caution">
    <text evidence="2">The sequence shown here is derived from an EMBL/GenBank/DDBJ whole genome shotgun (WGS) entry which is preliminary data.</text>
</comment>
<feature type="domain" description="Pyrrolo-quinoline quinone repeat" evidence="1">
    <location>
        <begin position="12"/>
        <end position="83"/>
    </location>
</feature>
<dbReference type="SUPFAM" id="SSF50998">
    <property type="entry name" value="Quinoprotein alcohol dehydrogenase-like"/>
    <property type="match status" value="1"/>
</dbReference>
<evidence type="ECO:0000259" key="1">
    <source>
        <dbReference type="Pfam" id="PF13360"/>
    </source>
</evidence>
<protein>
    <submittedName>
        <fullName evidence="2">PQQ-binding-like beta-propeller repeat protein</fullName>
    </submittedName>
</protein>
<accession>A0ABV8QQ48</accession>
<dbReference type="RefSeq" id="WP_379707792.1">
    <property type="nucleotide sequence ID" value="NZ_JBHSCZ010000001.1"/>
</dbReference>
<sequence>MKKIAVLYILSNGRVAAINKKDGSIVWEIKLKTYVGKSLNYSIGQITVEDDKLYIGVTGILICLNTKDGSLVWLNELKGWGYGFVSIGNAGNESNGAQSMQNAQAAAVVATTVATTG</sequence>
<evidence type="ECO:0000313" key="2">
    <source>
        <dbReference type="EMBL" id="MFC4262410.1"/>
    </source>
</evidence>